<evidence type="ECO:0000313" key="2">
    <source>
        <dbReference type="Proteomes" id="UP000249526"/>
    </source>
</evidence>
<reference evidence="1 2" key="1">
    <citation type="submission" date="2018-02" db="EMBL/GenBank/DDBJ databases">
        <title>The genomes of Aspergillus section Nigri reveals drivers in fungal speciation.</title>
        <authorList>
            <consortium name="DOE Joint Genome Institute"/>
            <person name="Vesth T.C."/>
            <person name="Nybo J."/>
            <person name="Theobald S."/>
            <person name="Brandl J."/>
            <person name="Frisvad J.C."/>
            <person name="Nielsen K.F."/>
            <person name="Lyhne E.K."/>
            <person name="Kogle M.E."/>
            <person name="Kuo A."/>
            <person name="Riley R."/>
            <person name="Clum A."/>
            <person name="Nolan M."/>
            <person name="Lipzen A."/>
            <person name="Salamov A."/>
            <person name="Henrissat B."/>
            <person name="Wiebenga A."/>
            <person name="De vries R.P."/>
            <person name="Grigoriev I.V."/>
            <person name="Mortensen U.H."/>
            <person name="Andersen M.R."/>
            <person name="Baker S.E."/>
        </authorList>
    </citation>
    <scope>NUCLEOTIDE SEQUENCE [LARGE SCALE GENOMIC DNA]</scope>
    <source>
        <strain evidence="1 2">CBS 112811</strain>
    </source>
</reference>
<dbReference type="RefSeq" id="XP_025510193.1">
    <property type="nucleotide sequence ID" value="XM_025661216.1"/>
</dbReference>
<dbReference type="Proteomes" id="UP000249526">
    <property type="component" value="Unassembled WGS sequence"/>
</dbReference>
<organism evidence="1 2">
    <name type="scientific">Aspergillus piperis CBS 112811</name>
    <dbReference type="NCBI Taxonomy" id="1448313"/>
    <lineage>
        <taxon>Eukaryota</taxon>
        <taxon>Fungi</taxon>
        <taxon>Dikarya</taxon>
        <taxon>Ascomycota</taxon>
        <taxon>Pezizomycotina</taxon>
        <taxon>Eurotiomycetes</taxon>
        <taxon>Eurotiomycetidae</taxon>
        <taxon>Eurotiales</taxon>
        <taxon>Aspergillaceae</taxon>
        <taxon>Aspergillus</taxon>
        <taxon>Aspergillus subgen. Circumdati</taxon>
    </lineage>
</organism>
<name>A0A8G1QQ95_9EURO</name>
<dbReference type="EMBL" id="KZ825086">
    <property type="protein sequence ID" value="RAH52271.1"/>
    <property type="molecule type" value="Genomic_DNA"/>
</dbReference>
<sequence length="64" mass="6544">MCGACVAEPNLPVIHPAGNLAHSMPLADQSLMGKAGSDPPSLGRLAKDRLLLSMTDGVALKASF</sequence>
<proteinExistence type="predicted"/>
<protein>
    <submittedName>
        <fullName evidence="1">Uncharacterized protein</fullName>
    </submittedName>
</protein>
<gene>
    <name evidence="1" type="ORF">BO85DRAFT_454176</name>
</gene>
<dbReference type="GeneID" id="37164618"/>
<keyword evidence="2" id="KW-1185">Reference proteome</keyword>
<evidence type="ECO:0000313" key="1">
    <source>
        <dbReference type="EMBL" id="RAH52271.1"/>
    </source>
</evidence>
<dbReference type="AlphaFoldDB" id="A0A8G1QQ95"/>
<accession>A0A8G1QQ95</accession>